<comment type="similarity">
    <text evidence="1">Belongs to the V-ATPase D subunit family.</text>
</comment>
<dbReference type="GeneID" id="111593353"/>
<dbReference type="Gene3D" id="1.10.287.3240">
    <property type="match status" value="1"/>
</dbReference>
<dbReference type="InterPro" id="IPR002699">
    <property type="entry name" value="V_ATPase_D"/>
</dbReference>
<comment type="function">
    <text evidence="4">Subunit of the V1 complex of vacuolar(H+)-ATPase (V-ATPase), a multisubunit enzyme composed of a peripheral complex (V1) that hydrolyzes ATP and a membrane integral complex (V0) that translocates protons. V-ATPase is responsible for acidifying and maintaining the pH of intracellular compartments and in some cell types, is targeted to the plasma membrane, where it is responsible for acidifying the extracellular environment.</text>
</comment>
<organism evidence="6 7">
    <name type="scientific">Drosophila hydei</name>
    <name type="common">Fruit fly</name>
    <dbReference type="NCBI Taxonomy" id="7224"/>
    <lineage>
        <taxon>Eukaryota</taxon>
        <taxon>Metazoa</taxon>
        <taxon>Ecdysozoa</taxon>
        <taxon>Arthropoda</taxon>
        <taxon>Hexapoda</taxon>
        <taxon>Insecta</taxon>
        <taxon>Pterygota</taxon>
        <taxon>Neoptera</taxon>
        <taxon>Endopterygota</taxon>
        <taxon>Diptera</taxon>
        <taxon>Brachycera</taxon>
        <taxon>Muscomorpha</taxon>
        <taxon>Ephydroidea</taxon>
        <taxon>Drosophilidae</taxon>
        <taxon>Drosophila</taxon>
    </lineage>
</organism>
<evidence type="ECO:0000256" key="3">
    <source>
        <dbReference type="ARBA" id="ARBA00023065"/>
    </source>
</evidence>
<gene>
    <name evidence="7" type="primary">LOC111593353</name>
</gene>
<dbReference type="NCBIfam" id="TIGR00309">
    <property type="entry name" value="V_ATPase_subD"/>
    <property type="match status" value="1"/>
</dbReference>
<evidence type="ECO:0000256" key="2">
    <source>
        <dbReference type="ARBA" id="ARBA00022448"/>
    </source>
</evidence>
<keyword evidence="6" id="KW-1185">Reference proteome</keyword>
<dbReference type="RefSeq" id="XP_023161837.1">
    <property type="nucleotide sequence ID" value="XM_023306069.2"/>
</dbReference>
<dbReference type="Pfam" id="PF01813">
    <property type="entry name" value="ATP-synt_D"/>
    <property type="match status" value="1"/>
</dbReference>
<accession>A0A6J1LF04</accession>
<evidence type="ECO:0000256" key="5">
    <source>
        <dbReference type="SAM" id="Coils"/>
    </source>
</evidence>
<dbReference type="OrthoDB" id="7676488at2759"/>
<dbReference type="CTD" id="36328"/>
<dbReference type="PANTHER" id="PTHR11671">
    <property type="entry name" value="V-TYPE ATP SYNTHASE SUBUNIT D"/>
    <property type="match status" value="1"/>
</dbReference>
<evidence type="ECO:0000256" key="4">
    <source>
        <dbReference type="ARBA" id="ARBA00045737"/>
    </source>
</evidence>
<name>A0A6J1LF04_DROHY</name>
<dbReference type="KEGG" id="dhe:111593353"/>
<reference evidence="7" key="1">
    <citation type="submission" date="2025-08" db="UniProtKB">
        <authorList>
            <consortium name="RefSeq"/>
        </authorList>
    </citation>
    <scope>IDENTIFICATION</scope>
    <source>
        <strain evidence="7">15085-1641.00</strain>
        <tissue evidence="7">Whole body</tissue>
    </source>
</reference>
<keyword evidence="2" id="KW-0813">Transport</keyword>
<protein>
    <submittedName>
        <fullName evidence="7">V-type proton ATPase subunit D 1</fullName>
    </submittedName>
</protein>
<sequence length="327" mass="37704">MSNAKIQMFPSRANAVIMNQKILAAKRGIRLLMRKRDAIDMKLRELRNQMANKEDILDDKMRKAIFSVTKANLLGTDFKPLIVTNSRVASTYLRKREQKIVGVTLNYFDLEITDNTPFPMVGLSCGGQQVQKVRKSFQMALHEIVEFASLEYMLRLLKHASHQTNMRVNALEYVVLPQLTATAKYINSELEEFEREDFYRLKRSQAKQLEAKLAFTELIKTRNMTEEELEKYVKRGGNIQHRADVAFDSSAFESHLPDQSLREVYLQRHSIHGVKMKYDEHAAPDPNIAEFLQRRVQRDPQSSKASFISLRTHLTLPSSSESSSAHE</sequence>
<dbReference type="GO" id="GO:0046961">
    <property type="term" value="F:proton-transporting ATPase activity, rotational mechanism"/>
    <property type="evidence" value="ECO:0007669"/>
    <property type="project" value="InterPro"/>
</dbReference>
<keyword evidence="3" id="KW-0406">Ion transport</keyword>
<feature type="coiled-coil region" evidence="5">
    <location>
        <begin position="29"/>
        <end position="63"/>
    </location>
</feature>
<evidence type="ECO:0000313" key="7">
    <source>
        <dbReference type="RefSeq" id="XP_023161837.1"/>
    </source>
</evidence>
<keyword evidence="5" id="KW-0175">Coiled coil</keyword>
<dbReference type="AlphaFoldDB" id="A0A6J1LF04"/>
<proteinExistence type="inferred from homology"/>
<dbReference type="Proteomes" id="UP000504633">
    <property type="component" value="Unplaced"/>
</dbReference>
<evidence type="ECO:0000313" key="6">
    <source>
        <dbReference type="Proteomes" id="UP000504633"/>
    </source>
</evidence>
<evidence type="ECO:0000256" key="1">
    <source>
        <dbReference type="ARBA" id="ARBA00005850"/>
    </source>
</evidence>
<dbReference type="OMA" id="DFKPQMV"/>